<protein>
    <submittedName>
        <fullName evidence="3">Protein CBG04693</fullName>
    </submittedName>
</protein>
<dbReference type="EMBL" id="HE601135">
    <property type="protein sequence ID" value="CAP25346.1"/>
    <property type="molecule type" value="Genomic_DNA"/>
</dbReference>
<evidence type="ECO:0000313" key="4">
    <source>
        <dbReference type="Proteomes" id="UP000008549"/>
    </source>
</evidence>
<feature type="signal peptide" evidence="1">
    <location>
        <begin position="1"/>
        <end position="17"/>
    </location>
</feature>
<dbReference type="AlphaFoldDB" id="A8WY88"/>
<evidence type="ECO:0000313" key="5">
    <source>
        <dbReference type="WormBase" id="CBG04693"/>
    </source>
</evidence>
<keyword evidence="4" id="KW-1185">Reference proteome</keyword>
<dbReference type="PANTHER" id="PTHR31897">
    <property type="entry name" value="PROTEIN CBG17011-RELATED"/>
    <property type="match status" value="1"/>
</dbReference>
<dbReference type="HOGENOM" id="CLU_058511_1_0_1"/>
<evidence type="ECO:0000259" key="2">
    <source>
        <dbReference type="Pfam" id="PF01579"/>
    </source>
</evidence>
<accession>A8WY88</accession>
<keyword evidence="1" id="KW-0732">Signal</keyword>
<dbReference type="GeneID" id="8579884"/>
<dbReference type="CTD" id="8579884"/>
<dbReference type="InParanoid" id="A8WY88"/>
<organism evidence="3 4">
    <name type="scientific">Caenorhabditis briggsae</name>
    <dbReference type="NCBI Taxonomy" id="6238"/>
    <lineage>
        <taxon>Eukaryota</taxon>
        <taxon>Metazoa</taxon>
        <taxon>Ecdysozoa</taxon>
        <taxon>Nematoda</taxon>
        <taxon>Chromadorea</taxon>
        <taxon>Rhabditida</taxon>
        <taxon>Rhabditina</taxon>
        <taxon>Rhabditomorpha</taxon>
        <taxon>Rhabditoidea</taxon>
        <taxon>Rhabditidae</taxon>
        <taxon>Peloderinae</taxon>
        <taxon>Caenorhabditis</taxon>
    </lineage>
</organism>
<dbReference type="OMA" id="CELAMEC"/>
<gene>
    <name evidence="3 5" type="ORF">CBG04693</name>
    <name evidence="3" type="ORF">CBG_04693</name>
</gene>
<dbReference type="Proteomes" id="UP000008549">
    <property type="component" value="Unassembled WGS sequence"/>
</dbReference>
<sequence length="329" mass="38726">MLIHLISFAFFFGFALSSQSPPHLPQCTHNETLKALLTCNPMRFDIMKIREKYSNSGAAPEFYKEIDAACELAMECYEPLKCHEARRYRVALDEACDFNIWMFPENRECLMSFFSAAYNAPSLPEPPCLLQYPFMENDTARRHTAYTDGKYCFMDYVKNNCSWNSHHYFSKRYEKIVIAISIDPRVNDCGTEYQQMKHMRCHVLLAEKEKRIKNRGFFDRLFGGSQSLAVEKACEDIRKCYNELSCEPHSSKVVHIDNVCHELIHYFPDKNRCLIDFIKSVRYHRNQEELACLKMYPFLEICYAEHRCIFDSVDKAELSQKCEELSEWL</sequence>
<proteinExistence type="predicted"/>
<feature type="chain" id="PRO_5002729684" evidence="1">
    <location>
        <begin position="18"/>
        <end position="329"/>
    </location>
</feature>
<dbReference type="InterPro" id="IPR002542">
    <property type="entry name" value="T20D4.11-like_dom"/>
</dbReference>
<evidence type="ECO:0000256" key="1">
    <source>
        <dbReference type="SAM" id="SignalP"/>
    </source>
</evidence>
<dbReference type="WormBase" id="CBG04693">
    <property type="protein sequence ID" value="CBP46742"/>
    <property type="gene ID" value="WBGene00027315"/>
</dbReference>
<reference evidence="3 4" key="2">
    <citation type="journal article" date="2011" name="PLoS Genet.">
        <title>Caenorhabditis briggsae recombinant inbred line genotypes reveal inter-strain incompatibility and the evolution of recombination.</title>
        <authorList>
            <person name="Ross J.A."/>
            <person name="Koboldt D.C."/>
            <person name="Staisch J.E."/>
            <person name="Chamberlin H.M."/>
            <person name="Gupta B.P."/>
            <person name="Miller R.D."/>
            <person name="Baird S.E."/>
            <person name="Haag E.S."/>
        </authorList>
    </citation>
    <scope>NUCLEOTIDE SEQUENCE [LARGE SCALE GENOMIC DNA]</scope>
    <source>
        <strain evidence="3 4">AF16</strain>
    </source>
</reference>
<feature type="domain" description="T20D4.11-like" evidence="2">
    <location>
        <begin position="27"/>
        <end position="180"/>
    </location>
</feature>
<reference evidence="3 4" key="1">
    <citation type="journal article" date="2003" name="PLoS Biol.">
        <title>The genome sequence of Caenorhabditis briggsae: a platform for comparative genomics.</title>
        <authorList>
            <person name="Stein L.D."/>
            <person name="Bao Z."/>
            <person name="Blasiar D."/>
            <person name="Blumenthal T."/>
            <person name="Brent M.R."/>
            <person name="Chen N."/>
            <person name="Chinwalla A."/>
            <person name="Clarke L."/>
            <person name="Clee C."/>
            <person name="Coghlan A."/>
            <person name="Coulson A."/>
            <person name="D'Eustachio P."/>
            <person name="Fitch D.H."/>
            <person name="Fulton L.A."/>
            <person name="Fulton R.E."/>
            <person name="Griffiths-Jones S."/>
            <person name="Harris T.W."/>
            <person name="Hillier L.W."/>
            <person name="Kamath R."/>
            <person name="Kuwabara P.E."/>
            <person name="Mardis E.R."/>
            <person name="Marra M.A."/>
            <person name="Miner T.L."/>
            <person name="Minx P."/>
            <person name="Mullikin J.C."/>
            <person name="Plumb R.W."/>
            <person name="Rogers J."/>
            <person name="Schein J.E."/>
            <person name="Sohrmann M."/>
            <person name="Spieth J."/>
            <person name="Stajich J.E."/>
            <person name="Wei C."/>
            <person name="Willey D."/>
            <person name="Wilson R.K."/>
            <person name="Durbin R."/>
            <person name="Waterston R.H."/>
        </authorList>
    </citation>
    <scope>NUCLEOTIDE SEQUENCE [LARGE SCALE GENOMIC DNA]</scope>
    <source>
        <strain evidence="3 4">AF16</strain>
    </source>
</reference>
<dbReference type="PANTHER" id="PTHR31897:SF5">
    <property type="entry name" value="DUF19 DOMAIN-CONTAINING PROTEIN"/>
    <property type="match status" value="1"/>
</dbReference>
<name>A8WY88_CAEBR</name>
<dbReference type="Pfam" id="PF01579">
    <property type="entry name" value="DUF19"/>
    <property type="match status" value="1"/>
</dbReference>
<dbReference type="RefSeq" id="XP_002637887.1">
    <property type="nucleotide sequence ID" value="XM_002637841.1"/>
</dbReference>
<dbReference type="KEGG" id="cbr:CBG_04693"/>
<evidence type="ECO:0000313" key="3">
    <source>
        <dbReference type="EMBL" id="CAP25346.1"/>
    </source>
</evidence>